<dbReference type="PROSITE" id="PS51711">
    <property type="entry name" value="G_FEOB"/>
    <property type="match status" value="1"/>
</dbReference>
<sequence>MKQCTIGLLGNPNAGKTTLFNQLTGARQRVGNWAGVTVERKEGFFTAGNTRVNLIDLPGTYSLTTVSQQASLDEQIACHFVLSQQPDLLINVVDACNLERNLYLTLQLRELGVPCIVALNMLDMAESQNITIDIPALEQRLGCPVVPVVSTRGSGLDRLKQLIDAGIRMGAPIEVAYPPALNEAAERLAAAMPVSEPRQRRRWLAFQLLEGDIYSRQQAGDLALQRLAEAEVSLTQDAAVEIAAARYQQLAAICAGVSNQQQAAPDRLSQRLDRIVLNRWLGIPVFLLMMYLMFLLAINIGGALQPLFDVGSAALFIHGTQWLGHTLHFPTWLTLFLAQGIGGGINTVLPLVPQIGLMYLFLSFMEDSGYMARAAFVVDRLMQSLGLPGKSFVPLIVGFGCNVPSVMGARTLDAPRERLITVMMAPFMSCGARLAIFAVFSAAFFGSHGALVVFSLYLTGIVMAILTGLLLKHTLLRGEASPFVMELPSWHVPHLKSLALQAWQRLRSFVLRAGKVIVVASILIGGLNSFSFNGQPVDSINDSALASVSRVITPLLTPIGVHADNWQATVGLLTGAMAKEVVVGTLNTLYTAEALHEEPFDAEAWSLTEELKDAVTETWDGLKETLSLSVLANPIEASKGDGEMASGAMGQMHRQFGSDAAAFSYLLFVLLYVPCVSVMGAIARESSRRWMGFSILWGLNVAYSLATLFWQCSRLGEQPLASSLTILLVLLFNGALLLFLRRMPQPSQSIAIEVMPAERYQALKSESCH</sequence>
<keyword evidence="7 14" id="KW-0547">Nucleotide-binding</keyword>
<dbReference type="SUPFAM" id="SSF52540">
    <property type="entry name" value="P-loop containing nucleoside triphosphate hydrolases"/>
    <property type="match status" value="1"/>
</dbReference>
<dbReference type="Gene3D" id="1.10.287.1770">
    <property type="match status" value="1"/>
</dbReference>
<keyword evidence="15" id="KW-0460">Magnesium</keyword>
<dbReference type="InterPro" id="IPR050860">
    <property type="entry name" value="FeoB_GTPase"/>
</dbReference>
<evidence type="ECO:0000256" key="9">
    <source>
        <dbReference type="ARBA" id="ARBA00023004"/>
    </source>
</evidence>
<dbReference type="Proteomes" id="UP000319523">
    <property type="component" value="Unassembled WGS sequence"/>
</dbReference>
<dbReference type="EMBL" id="VHQI01000006">
    <property type="protein sequence ID" value="TPW42082.1"/>
    <property type="molecule type" value="Genomic_DNA"/>
</dbReference>
<name>A0A506V9C0_9GAMM</name>
<feature type="binding site" evidence="14">
    <location>
        <begin position="149"/>
        <end position="151"/>
    </location>
    <ligand>
        <name>GTP</name>
        <dbReference type="ChEBI" id="CHEBI:37565"/>
        <label>1</label>
    </ligand>
</feature>
<dbReference type="FunFam" id="3.40.50.300:FF:000426">
    <property type="entry name" value="Ferrous iron transport protein B"/>
    <property type="match status" value="1"/>
</dbReference>
<evidence type="ECO:0000256" key="13">
    <source>
        <dbReference type="NCBIfam" id="TIGR00437"/>
    </source>
</evidence>
<feature type="domain" description="FeoB-type G" evidence="17">
    <location>
        <begin position="3"/>
        <end position="169"/>
    </location>
</feature>
<feature type="transmembrane region" description="Helical" evidence="16">
    <location>
        <begin position="385"/>
        <end position="407"/>
    </location>
</feature>
<keyword evidence="3" id="KW-1003">Cell membrane</keyword>
<organism evidence="18 19">
    <name type="scientific">Mixta tenebrionis</name>
    <dbReference type="NCBI Taxonomy" id="2562439"/>
    <lineage>
        <taxon>Bacteria</taxon>
        <taxon>Pseudomonadati</taxon>
        <taxon>Pseudomonadota</taxon>
        <taxon>Gammaproteobacteria</taxon>
        <taxon>Enterobacterales</taxon>
        <taxon>Erwiniaceae</taxon>
        <taxon>Mixta</taxon>
    </lineage>
</organism>
<evidence type="ECO:0000259" key="17">
    <source>
        <dbReference type="PROSITE" id="PS51711"/>
    </source>
</evidence>
<evidence type="ECO:0000256" key="7">
    <source>
        <dbReference type="ARBA" id="ARBA00022741"/>
    </source>
</evidence>
<reference evidence="18 19" key="1">
    <citation type="submission" date="2019-06" db="EMBL/GenBank/DDBJ databases">
        <authorList>
            <person name="Yang Y."/>
        </authorList>
    </citation>
    <scope>NUCLEOTIDE SEQUENCE [LARGE SCALE GENOMIC DNA]</scope>
    <source>
        <strain evidence="18 19">BIT-26</strain>
    </source>
</reference>
<feature type="binding site" evidence="14">
    <location>
        <begin position="56"/>
        <end position="59"/>
    </location>
    <ligand>
        <name>GTP</name>
        <dbReference type="ChEBI" id="CHEBI:37565"/>
        <label>3</label>
    </ligand>
</feature>
<dbReference type="InterPro" id="IPR011642">
    <property type="entry name" value="Gate_dom"/>
</dbReference>
<accession>A0A506V9C0</accession>
<feature type="binding site" evidence="15">
    <location>
        <position position="25"/>
    </location>
    <ligand>
        <name>Mg(2+)</name>
        <dbReference type="ChEBI" id="CHEBI:18420"/>
        <label>2</label>
    </ligand>
</feature>
<comment type="similarity">
    <text evidence="16">Belongs to the TRAFAC class TrmE-Era-EngA-EngB-Septin-like GTPase superfamily. FeoB GTPase (TC 9.A.8) family.</text>
</comment>
<dbReference type="GO" id="GO:0015093">
    <property type="term" value="F:ferrous iron transmembrane transporter activity"/>
    <property type="evidence" value="ECO:0007669"/>
    <property type="project" value="UniProtKB-UniRule"/>
</dbReference>
<dbReference type="Gene3D" id="3.40.50.300">
    <property type="entry name" value="P-loop containing nucleotide triphosphate hydrolases"/>
    <property type="match status" value="1"/>
</dbReference>
<evidence type="ECO:0000256" key="1">
    <source>
        <dbReference type="ARBA" id="ARBA00004429"/>
    </source>
</evidence>
<feature type="transmembrane region" description="Helical" evidence="16">
    <location>
        <begin position="280"/>
        <end position="302"/>
    </location>
</feature>
<keyword evidence="4 16" id="KW-0410">Iron transport</keyword>
<feature type="binding site" evidence="14">
    <location>
        <begin position="10"/>
        <end position="17"/>
    </location>
    <ligand>
        <name>GTP</name>
        <dbReference type="ChEBI" id="CHEBI:37565"/>
        <label>1</label>
    </ligand>
</feature>
<evidence type="ECO:0000256" key="8">
    <source>
        <dbReference type="ARBA" id="ARBA00022989"/>
    </source>
</evidence>
<dbReference type="PANTHER" id="PTHR43185:SF1">
    <property type="entry name" value="FE(2+) TRANSPORTER FEOB"/>
    <property type="match status" value="1"/>
</dbReference>
<dbReference type="InterPro" id="IPR003373">
    <property type="entry name" value="Fe2_transport_prot-B"/>
</dbReference>
<keyword evidence="11 14" id="KW-0342">GTP-binding</keyword>
<dbReference type="CDD" id="cd01879">
    <property type="entry name" value="FeoB"/>
    <property type="match status" value="1"/>
</dbReference>
<evidence type="ECO:0000256" key="4">
    <source>
        <dbReference type="ARBA" id="ARBA00022496"/>
    </source>
</evidence>
<feature type="binding site" evidence="15">
    <location>
        <position position="24"/>
    </location>
    <ligand>
        <name>Mg(2+)</name>
        <dbReference type="ChEBI" id="CHEBI:18420"/>
        <label>2</label>
    </ligand>
</feature>
<keyword evidence="8 16" id="KW-1133">Transmembrane helix</keyword>
<evidence type="ECO:0000256" key="6">
    <source>
        <dbReference type="ARBA" id="ARBA00022692"/>
    </source>
</evidence>
<feature type="transmembrane region" description="Helical" evidence="16">
    <location>
        <begin position="662"/>
        <end position="683"/>
    </location>
</feature>
<keyword evidence="2 16" id="KW-0813">Transport</keyword>
<dbReference type="Pfam" id="PF07670">
    <property type="entry name" value="Gate"/>
    <property type="match status" value="2"/>
</dbReference>
<dbReference type="GO" id="GO:0046872">
    <property type="term" value="F:metal ion binding"/>
    <property type="evidence" value="ECO:0007669"/>
    <property type="project" value="UniProtKB-KW"/>
</dbReference>
<dbReference type="NCBIfam" id="NF007105">
    <property type="entry name" value="PRK09554.1"/>
    <property type="match status" value="1"/>
</dbReference>
<dbReference type="PANTHER" id="PTHR43185">
    <property type="entry name" value="FERROUS IRON TRANSPORT PROTEIN B"/>
    <property type="match status" value="1"/>
</dbReference>
<feature type="transmembrane region" description="Helical" evidence="16">
    <location>
        <begin position="690"/>
        <end position="710"/>
    </location>
</feature>
<feature type="transmembrane region" description="Helical" evidence="16">
    <location>
        <begin position="419"/>
        <end position="445"/>
    </location>
</feature>
<feature type="binding site" evidence="14">
    <location>
        <begin position="120"/>
        <end position="123"/>
    </location>
    <ligand>
        <name>GTP</name>
        <dbReference type="ChEBI" id="CHEBI:37565"/>
        <label>1</label>
    </ligand>
</feature>
<feature type="binding site" evidence="14">
    <location>
        <begin position="35"/>
        <end position="39"/>
    </location>
    <ligand>
        <name>GTP</name>
        <dbReference type="ChEBI" id="CHEBI:37565"/>
        <label>2</label>
    </ligand>
</feature>
<keyword evidence="6 16" id="KW-0812">Transmembrane</keyword>
<comment type="caution">
    <text evidence="18">The sequence shown here is derived from an EMBL/GenBank/DDBJ whole genome shotgun (WGS) entry which is preliminary data.</text>
</comment>
<proteinExistence type="inferred from homology"/>
<dbReference type="InterPro" id="IPR030389">
    <property type="entry name" value="G_FEOB_dom"/>
</dbReference>
<dbReference type="Pfam" id="PF17910">
    <property type="entry name" value="FeoB_Cyto"/>
    <property type="match status" value="1"/>
</dbReference>
<keyword evidence="12 16" id="KW-0472">Membrane</keyword>
<dbReference type="AlphaFoldDB" id="A0A506V9C0"/>
<dbReference type="Pfam" id="PF02421">
    <property type="entry name" value="FeoB_N"/>
    <property type="match status" value="1"/>
</dbReference>
<evidence type="ECO:0000256" key="15">
    <source>
        <dbReference type="PIRSR" id="PIRSR603373-2"/>
    </source>
</evidence>
<dbReference type="NCBIfam" id="TIGR00231">
    <property type="entry name" value="small_GTP"/>
    <property type="match status" value="1"/>
</dbReference>
<dbReference type="NCBIfam" id="TIGR00437">
    <property type="entry name" value="feoB"/>
    <property type="match status" value="1"/>
</dbReference>
<protein>
    <recommendedName>
        <fullName evidence="13 16">Ferrous iron transport protein B</fullName>
    </recommendedName>
</protein>
<evidence type="ECO:0000256" key="5">
    <source>
        <dbReference type="ARBA" id="ARBA00022519"/>
    </source>
</evidence>
<evidence type="ECO:0000256" key="2">
    <source>
        <dbReference type="ARBA" id="ARBA00022448"/>
    </source>
</evidence>
<comment type="subcellular location">
    <subcellularLocation>
        <location evidence="1 16">Cell inner membrane</location>
        <topology evidence="1 16">Multi-pass membrane protein</topology>
    </subcellularLocation>
</comment>
<evidence type="ECO:0000256" key="12">
    <source>
        <dbReference type="ARBA" id="ARBA00023136"/>
    </source>
</evidence>
<dbReference type="InterPro" id="IPR027417">
    <property type="entry name" value="P-loop_NTPase"/>
</dbReference>
<keyword evidence="15" id="KW-0479">Metal-binding</keyword>
<keyword evidence="9 16" id="KW-0408">Iron</keyword>
<evidence type="ECO:0000313" key="19">
    <source>
        <dbReference type="Proteomes" id="UP000319523"/>
    </source>
</evidence>
<keyword evidence="10" id="KW-0406">Ion transport</keyword>
<dbReference type="InterPro" id="IPR011640">
    <property type="entry name" value="Fe2_transport_prot_B_C"/>
</dbReference>
<dbReference type="Pfam" id="PF07664">
    <property type="entry name" value="FeoB_C"/>
    <property type="match status" value="1"/>
</dbReference>
<dbReference type="InterPro" id="IPR005225">
    <property type="entry name" value="Small_GTP-bd"/>
</dbReference>
<dbReference type="OrthoDB" id="9809127at2"/>
<feature type="binding site" evidence="15">
    <location>
        <position position="21"/>
    </location>
    <ligand>
        <name>Mg(2+)</name>
        <dbReference type="ChEBI" id="CHEBI:18420"/>
        <label>2</label>
    </ligand>
</feature>
<evidence type="ECO:0000256" key="10">
    <source>
        <dbReference type="ARBA" id="ARBA00023065"/>
    </source>
</evidence>
<evidence type="ECO:0000313" key="18">
    <source>
        <dbReference type="EMBL" id="TPW42082.1"/>
    </source>
</evidence>
<dbReference type="RefSeq" id="WP_141176426.1">
    <property type="nucleotide sequence ID" value="NZ_JBHUFX010000002.1"/>
</dbReference>
<feature type="transmembrane region" description="Helical" evidence="16">
    <location>
        <begin position="451"/>
        <end position="471"/>
    </location>
</feature>
<dbReference type="GO" id="GO:0005886">
    <property type="term" value="C:plasma membrane"/>
    <property type="evidence" value="ECO:0007669"/>
    <property type="project" value="UniProtKB-SubCell"/>
</dbReference>
<feature type="transmembrane region" description="Helical" evidence="16">
    <location>
        <begin position="722"/>
        <end position="740"/>
    </location>
</feature>
<evidence type="ECO:0000256" key="3">
    <source>
        <dbReference type="ARBA" id="ARBA00022475"/>
    </source>
</evidence>
<keyword evidence="5" id="KW-0997">Cell inner membrane</keyword>
<gene>
    <name evidence="18" type="primary">feoB</name>
    <name evidence="18" type="ORF">FKM52_12060</name>
</gene>
<evidence type="ECO:0000256" key="14">
    <source>
        <dbReference type="PIRSR" id="PIRSR603373-1"/>
    </source>
</evidence>
<dbReference type="InterPro" id="IPR041069">
    <property type="entry name" value="FeoB_Cyto"/>
</dbReference>
<evidence type="ECO:0000256" key="16">
    <source>
        <dbReference type="RuleBase" id="RU362098"/>
    </source>
</evidence>
<dbReference type="GO" id="GO:0005525">
    <property type="term" value="F:GTP binding"/>
    <property type="evidence" value="ECO:0007669"/>
    <property type="project" value="UniProtKB-KW"/>
</dbReference>
<evidence type="ECO:0000256" key="11">
    <source>
        <dbReference type="ARBA" id="ARBA00023134"/>
    </source>
</evidence>
<feature type="transmembrane region" description="Helical" evidence="16">
    <location>
        <begin position="348"/>
        <end position="365"/>
    </location>
</feature>
<keyword evidence="19" id="KW-1185">Reference proteome</keyword>
<comment type="function">
    <text evidence="16">Probable transporter of a GTP-driven Fe(2+) uptake system.</text>
</comment>